<dbReference type="Proteomes" id="UP001589894">
    <property type="component" value="Unassembled WGS sequence"/>
</dbReference>
<accession>A0ABV6NZI7</accession>
<comment type="caution">
    <text evidence="1">The sequence shown here is derived from an EMBL/GenBank/DDBJ whole genome shotgun (WGS) entry which is preliminary data.</text>
</comment>
<dbReference type="EMBL" id="JBHLUE010000016">
    <property type="protein sequence ID" value="MFC0566186.1"/>
    <property type="molecule type" value="Genomic_DNA"/>
</dbReference>
<evidence type="ECO:0008006" key="3">
    <source>
        <dbReference type="Google" id="ProtNLM"/>
    </source>
</evidence>
<protein>
    <recommendedName>
        <fullName evidence="3">Rpn family recombination-promoting nuclease/putative transposase</fullName>
    </recommendedName>
</protein>
<keyword evidence="2" id="KW-1185">Reference proteome</keyword>
<gene>
    <name evidence="1" type="ORF">ACFFHU_18850</name>
</gene>
<dbReference type="PANTHER" id="PTHR34613:SF1">
    <property type="entry name" value="SLL6017 PROTEIN"/>
    <property type="match status" value="1"/>
</dbReference>
<evidence type="ECO:0000313" key="2">
    <source>
        <dbReference type="Proteomes" id="UP001589894"/>
    </source>
</evidence>
<evidence type="ECO:0000313" key="1">
    <source>
        <dbReference type="EMBL" id="MFC0566186.1"/>
    </source>
</evidence>
<sequence length="292" mass="32266">MPSAEHESPVALAKLDPGMLAWLLTNVFDVKVPDYHHARTHSTDVRVLVPRTYHADGMLLFCDAADQPLLASVLEVQRGWDITKRRIWKLYVAQLEAELDVDAALLVYCPSPTVARRYRGLFEFDGLSLSLRPFIFTPNDVPLVVDAALARANPALAVLSAICHSDHADLESTFPALVEALRSLGPSRAVLYYEVVVAGLPVAARKRWETFMTTTADHEFRSEFAKHYVNLGRAEGEARGEARAVLMVLEGRGVAVPDEAQDRIRGCTDLAQIETWLLRAGTATTIGDVLHE</sequence>
<name>A0ABV6NZI7_9ACTN</name>
<proteinExistence type="predicted"/>
<dbReference type="RefSeq" id="WP_377340673.1">
    <property type="nucleotide sequence ID" value="NZ_JBHLUE010000016.1"/>
</dbReference>
<dbReference type="PANTHER" id="PTHR34613">
    <property type="entry name" value="SLL0800 PROTEIN"/>
    <property type="match status" value="1"/>
</dbReference>
<organism evidence="1 2">
    <name type="scientific">Plantactinospora siamensis</name>
    <dbReference type="NCBI Taxonomy" id="555372"/>
    <lineage>
        <taxon>Bacteria</taxon>
        <taxon>Bacillati</taxon>
        <taxon>Actinomycetota</taxon>
        <taxon>Actinomycetes</taxon>
        <taxon>Micromonosporales</taxon>
        <taxon>Micromonosporaceae</taxon>
        <taxon>Plantactinospora</taxon>
    </lineage>
</organism>
<reference evidence="1 2" key="1">
    <citation type="submission" date="2024-09" db="EMBL/GenBank/DDBJ databases">
        <authorList>
            <person name="Sun Q."/>
            <person name="Mori K."/>
        </authorList>
    </citation>
    <scope>NUCLEOTIDE SEQUENCE [LARGE SCALE GENOMIC DNA]</scope>
    <source>
        <strain evidence="1 2">TBRC 2205</strain>
    </source>
</reference>